<dbReference type="RefSeq" id="WP_202065066.1">
    <property type="nucleotide sequence ID" value="NZ_JAEQMY010000098.1"/>
</dbReference>
<keyword evidence="4" id="KW-1185">Reference proteome</keyword>
<dbReference type="EMBL" id="JAEQMY010000098">
    <property type="protein sequence ID" value="MBL0407642.1"/>
    <property type="molecule type" value="Genomic_DNA"/>
</dbReference>
<gene>
    <name evidence="3" type="ORF">JKG68_27380</name>
</gene>
<name>A0A937D3A0_9HYPH</name>
<evidence type="ECO:0000313" key="4">
    <source>
        <dbReference type="Proteomes" id="UP000605848"/>
    </source>
</evidence>
<dbReference type="Proteomes" id="UP000605848">
    <property type="component" value="Unassembled WGS sequence"/>
</dbReference>
<reference evidence="3" key="1">
    <citation type="submission" date="2021-01" db="EMBL/GenBank/DDBJ databases">
        <title>Microvirga sp.</title>
        <authorList>
            <person name="Kim M.K."/>
        </authorList>
    </citation>
    <scope>NUCLEOTIDE SEQUENCE</scope>
    <source>
        <strain evidence="3">5420S-16</strain>
    </source>
</reference>
<accession>A0A937D3A0</accession>
<evidence type="ECO:0000313" key="3">
    <source>
        <dbReference type="EMBL" id="MBL0407642.1"/>
    </source>
</evidence>
<dbReference type="Pfam" id="PF18557">
    <property type="entry name" value="NepR"/>
    <property type="match status" value="1"/>
</dbReference>
<proteinExistence type="predicted"/>
<dbReference type="AlphaFoldDB" id="A0A937D3A0"/>
<organism evidence="3 4">
    <name type="scientific">Microvirga aerilata</name>
    <dbReference type="NCBI Taxonomy" id="670292"/>
    <lineage>
        <taxon>Bacteria</taxon>
        <taxon>Pseudomonadati</taxon>
        <taxon>Pseudomonadota</taxon>
        <taxon>Alphaproteobacteria</taxon>
        <taxon>Hyphomicrobiales</taxon>
        <taxon>Methylobacteriaceae</taxon>
        <taxon>Microvirga</taxon>
    </lineage>
</organism>
<sequence>MTMPKVAQRKLDDTGEVPVVKTGGPHEPALPADVAACLGERLRAYYAHLMNDPVPEHLIRILEAMDGARSANNDR</sequence>
<evidence type="ECO:0000256" key="1">
    <source>
        <dbReference type="SAM" id="MobiDB-lite"/>
    </source>
</evidence>
<feature type="region of interest" description="Disordered" evidence="1">
    <location>
        <begin position="1"/>
        <end position="26"/>
    </location>
</feature>
<evidence type="ECO:0000259" key="2">
    <source>
        <dbReference type="Pfam" id="PF18557"/>
    </source>
</evidence>
<comment type="caution">
    <text evidence="3">The sequence shown here is derived from an EMBL/GenBank/DDBJ whole genome shotgun (WGS) entry which is preliminary data.</text>
</comment>
<feature type="domain" description="Anti-sigma factor NepR" evidence="2">
    <location>
        <begin position="38"/>
        <end position="66"/>
    </location>
</feature>
<dbReference type="InterPro" id="IPR041649">
    <property type="entry name" value="NepR"/>
</dbReference>
<protein>
    <recommendedName>
        <fullName evidence="2">Anti-sigma factor NepR domain-containing protein</fullName>
    </recommendedName>
</protein>